<evidence type="ECO:0000313" key="1">
    <source>
        <dbReference type="Proteomes" id="UP000887574"/>
    </source>
</evidence>
<reference evidence="2" key="1">
    <citation type="submission" date="2022-11" db="UniProtKB">
        <authorList>
            <consortium name="WormBaseParasite"/>
        </authorList>
    </citation>
    <scope>IDENTIFICATION</scope>
</reference>
<proteinExistence type="predicted"/>
<evidence type="ECO:0000313" key="2">
    <source>
        <dbReference type="WBParaSite" id="jg2141"/>
    </source>
</evidence>
<sequence length="82" mass="9397">MTTNRIDVSDAAIFLQNACGEKEVHNTMLEVLNRHDAFYSNTEVKDTLRDRVLILLRLLTAELKGQDKTDEQAECSDCKLRQ</sequence>
<organism evidence="1 2">
    <name type="scientific">Ditylenchus dipsaci</name>
    <dbReference type="NCBI Taxonomy" id="166011"/>
    <lineage>
        <taxon>Eukaryota</taxon>
        <taxon>Metazoa</taxon>
        <taxon>Ecdysozoa</taxon>
        <taxon>Nematoda</taxon>
        <taxon>Chromadorea</taxon>
        <taxon>Rhabditida</taxon>
        <taxon>Tylenchina</taxon>
        <taxon>Tylenchomorpha</taxon>
        <taxon>Sphaerularioidea</taxon>
        <taxon>Anguinidae</taxon>
        <taxon>Anguininae</taxon>
        <taxon>Ditylenchus</taxon>
    </lineage>
</organism>
<keyword evidence="1" id="KW-1185">Reference proteome</keyword>
<dbReference type="AlphaFoldDB" id="A0A915DNV5"/>
<dbReference type="WBParaSite" id="jg2141">
    <property type="protein sequence ID" value="jg2141"/>
    <property type="gene ID" value="jg2141"/>
</dbReference>
<dbReference type="Proteomes" id="UP000887574">
    <property type="component" value="Unplaced"/>
</dbReference>
<name>A0A915DNV5_9BILA</name>
<accession>A0A915DNV5</accession>
<protein>
    <submittedName>
        <fullName evidence="2">Uncharacterized protein</fullName>
    </submittedName>
</protein>